<keyword evidence="1" id="KW-0732">Signal</keyword>
<organism evidence="3 4">
    <name type="scientific">Steroidobacter gossypii</name>
    <dbReference type="NCBI Taxonomy" id="2805490"/>
    <lineage>
        <taxon>Bacteria</taxon>
        <taxon>Pseudomonadati</taxon>
        <taxon>Pseudomonadota</taxon>
        <taxon>Gammaproteobacteria</taxon>
        <taxon>Steroidobacterales</taxon>
        <taxon>Steroidobacteraceae</taxon>
        <taxon>Steroidobacter</taxon>
    </lineage>
</organism>
<feature type="domain" description="DUF6265" evidence="2">
    <location>
        <begin position="33"/>
        <end position="140"/>
    </location>
</feature>
<evidence type="ECO:0000256" key="1">
    <source>
        <dbReference type="SAM" id="SignalP"/>
    </source>
</evidence>
<dbReference type="RefSeq" id="WP_203169786.1">
    <property type="nucleotide sequence ID" value="NZ_JAEVLS010000005.1"/>
</dbReference>
<evidence type="ECO:0000313" key="4">
    <source>
        <dbReference type="Proteomes" id="UP000661077"/>
    </source>
</evidence>
<sequence>MDLDSVLRPLLMISFVAVPLNAVAAESDVASLAWLAGCWQAEWGEAGTGEHWLPPAGGTMLGVSRTVKNGKTVEFEFMQLRVNTQGKLVYIALPSGQKETTFVASAVGDRSVTFENPQHDFPQKVTYQLQSDDQLIARIEGTRNGALRGFDFEMKRVACEKLRGE</sequence>
<gene>
    <name evidence="3" type="ORF">JM946_23355</name>
</gene>
<evidence type="ECO:0000259" key="2">
    <source>
        <dbReference type="Pfam" id="PF19780"/>
    </source>
</evidence>
<dbReference type="Proteomes" id="UP000661077">
    <property type="component" value="Unassembled WGS sequence"/>
</dbReference>
<dbReference type="InterPro" id="IPR046232">
    <property type="entry name" value="DUF6265"/>
</dbReference>
<name>A0ABS1X3A4_9GAMM</name>
<proteinExistence type="predicted"/>
<comment type="caution">
    <text evidence="3">The sequence shown here is derived from an EMBL/GenBank/DDBJ whole genome shotgun (WGS) entry which is preliminary data.</text>
</comment>
<dbReference type="EMBL" id="JAEVLS010000005">
    <property type="protein sequence ID" value="MBM0107692.1"/>
    <property type="molecule type" value="Genomic_DNA"/>
</dbReference>
<protein>
    <recommendedName>
        <fullName evidence="2">DUF6265 domain-containing protein</fullName>
    </recommendedName>
</protein>
<feature type="chain" id="PRO_5045755865" description="DUF6265 domain-containing protein" evidence="1">
    <location>
        <begin position="25"/>
        <end position="165"/>
    </location>
</feature>
<accession>A0ABS1X3A4</accession>
<feature type="signal peptide" evidence="1">
    <location>
        <begin position="1"/>
        <end position="24"/>
    </location>
</feature>
<dbReference type="Pfam" id="PF19780">
    <property type="entry name" value="DUF6265"/>
    <property type="match status" value="1"/>
</dbReference>
<keyword evidence="4" id="KW-1185">Reference proteome</keyword>
<reference evidence="3 4" key="1">
    <citation type="journal article" date="2021" name="Int. J. Syst. Evol. Microbiol.">
        <title>Steroidobacter gossypii sp. nov., isolated from soil of cotton cropping field.</title>
        <authorList>
            <person name="Huang R."/>
            <person name="Yang S."/>
            <person name="Zhen C."/>
            <person name="Liu W."/>
        </authorList>
    </citation>
    <scope>NUCLEOTIDE SEQUENCE [LARGE SCALE GENOMIC DNA]</scope>
    <source>
        <strain evidence="3 4">S1-65</strain>
    </source>
</reference>
<evidence type="ECO:0000313" key="3">
    <source>
        <dbReference type="EMBL" id="MBM0107692.1"/>
    </source>
</evidence>